<dbReference type="EMBL" id="CAADRP010000890">
    <property type="protein sequence ID" value="VFU33289.1"/>
    <property type="molecule type" value="Genomic_DNA"/>
</dbReference>
<organism evidence="1">
    <name type="scientific">Salix viminalis</name>
    <name type="common">Common osier</name>
    <name type="synonym">Basket willow</name>
    <dbReference type="NCBI Taxonomy" id="40686"/>
    <lineage>
        <taxon>Eukaryota</taxon>
        <taxon>Viridiplantae</taxon>
        <taxon>Streptophyta</taxon>
        <taxon>Embryophyta</taxon>
        <taxon>Tracheophyta</taxon>
        <taxon>Spermatophyta</taxon>
        <taxon>Magnoliopsida</taxon>
        <taxon>eudicotyledons</taxon>
        <taxon>Gunneridae</taxon>
        <taxon>Pentapetalae</taxon>
        <taxon>rosids</taxon>
        <taxon>fabids</taxon>
        <taxon>Malpighiales</taxon>
        <taxon>Salicaceae</taxon>
        <taxon>Saliceae</taxon>
        <taxon>Salix</taxon>
    </lineage>
</organism>
<protein>
    <submittedName>
        <fullName evidence="1">Uncharacterized protein</fullName>
    </submittedName>
</protein>
<name>A0A6N2L1P0_SALVM</name>
<evidence type="ECO:0000313" key="1">
    <source>
        <dbReference type="EMBL" id="VFU33289.1"/>
    </source>
</evidence>
<gene>
    <name evidence="1" type="ORF">SVIM_LOCUS151342</name>
</gene>
<accession>A0A6N2L1P0</accession>
<reference evidence="1" key="1">
    <citation type="submission" date="2019-03" db="EMBL/GenBank/DDBJ databases">
        <authorList>
            <person name="Mank J."/>
            <person name="Almeida P."/>
        </authorList>
    </citation>
    <scope>NUCLEOTIDE SEQUENCE</scope>
    <source>
        <strain evidence="1">78183</strain>
    </source>
</reference>
<proteinExistence type="predicted"/>
<sequence length="115" mass="13034">MKKKRLVQDSVYSLGITLRLAQIKLQNLLFFLFSHILSISAKSEWERTKRPFTLFKAAFHFPVRSKDPSSLSIPPPVYILILFVCFCDSKLSTLVTALCACPILFSNPPQISDLS</sequence>
<dbReference type="AlphaFoldDB" id="A0A6N2L1P0"/>